<keyword evidence="2" id="KW-1185">Reference proteome</keyword>
<evidence type="ECO:0000313" key="1">
    <source>
        <dbReference type="EMBL" id="WPU92110.1"/>
    </source>
</evidence>
<proteinExistence type="predicted"/>
<name>A0ABZ0TLR3_9SPHI</name>
<dbReference type="EMBL" id="CP139558">
    <property type="protein sequence ID" value="WPU92110.1"/>
    <property type="molecule type" value="Genomic_DNA"/>
</dbReference>
<dbReference type="Proteomes" id="UP001324380">
    <property type="component" value="Chromosome"/>
</dbReference>
<sequence length="343" mass="38527">MKHLNLNRSMLIPLIVLLGFALMQSCKKEVVEVEKLRVDTLVKRDTLIRRDTIIKNDTTIVIVRRDSIIIRRDTIYIGMPYIKAPIRSATAGSNLYITSFFEYMPAPGQFINTGFGTIDEAKLILKNKDNLLTLGACGGYVVYGFDHTVLNVSNKEDIIVYGNAFNMFAEPGVIWVMADENGNGKPDDTWYELKGSQYGKEGYIRNYAVTYTKPASDADDIAWSDNQGNTGFVKKNIFNTQPYWPQWITANQYTLTGTQLPSSNVDDSNPEYITSRAFDYGYADNTLDGDKVDISNAIDKDGKRVKLKGIDFIKIQTGILYDMGWLGEQSTEVFGIADLSMVN</sequence>
<protein>
    <submittedName>
        <fullName evidence="1">Cell surface protein</fullName>
    </submittedName>
</protein>
<organism evidence="1 2">
    <name type="scientific">Mucilaginibacter sabulilitoris</name>
    <dbReference type="NCBI Taxonomy" id="1173583"/>
    <lineage>
        <taxon>Bacteria</taxon>
        <taxon>Pseudomonadati</taxon>
        <taxon>Bacteroidota</taxon>
        <taxon>Sphingobacteriia</taxon>
        <taxon>Sphingobacteriales</taxon>
        <taxon>Sphingobacteriaceae</taxon>
        <taxon>Mucilaginibacter</taxon>
    </lineage>
</organism>
<gene>
    <name evidence="1" type="ORF">SNE25_22575</name>
</gene>
<reference evidence="1 2" key="1">
    <citation type="submission" date="2023-11" db="EMBL/GenBank/DDBJ databases">
        <title>Analysis of the Genomes of Mucilaginibacter gossypii cycad 4 and M. sabulilitoris SNA2: microbes with the potential for plant growth promotion.</title>
        <authorList>
            <person name="Hirsch A.M."/>
            <person name="Humm E."/>
            <person name="Rubbi M."/>
            <person name="Del Vecchio G."/>
            <person name="Ha S.M."/>
            <person name="Pellegrini M."/>
            <person name="Gunsalus R.P."/>
        </authorList>
    </citation>
    <scope>NUCLEOTIDE SEQUENCE [LARGE SCALE GENOMIC DNA]</scope>
    <source>
        <strain evidence="1 2">SNA2</strain>
    </source>
</reference>
<accession>A0ABZ0TLR3</accession>
<evidence type="ECO:0000313" key="2">
    <source>
        <dbReference type="Proteomes" id="UP001324380"/>
    </source>
</evidence>
<dbReference type="RefSeq" id="WP_321561276.1">
    <property type="nucleotide sequence ID" value="NZ_CP139558.1"/>
</dbReference>
<dbReference type="PROSITE" id="PS51257">
    <property type="entry name" value="PROKAR_LIPOPROTEIN"/>
    <property type="match status" value="1"/>
</dbReference>